<dbReference type="AlphaFoldDB" id="A0A2S9KE76"/>
<organism evidence="1 2">
    <name type="scientific">Malikia spinosa</name>
    <dbReference type="NCBI Taxonomy" id="86180"/>
    <lineage>
        <taxon>Bacteria</taxon>
        <taxon>Pseudomonadati</taxon>
        <taxon>Pseudomonadota</taxon>
        <taxon>Betaproteobacteria</taxon>
        <taxon>Burkholderiales</taxon>
        <taxon>Comamonadaceae</taxon>
        <taxon>Malikia</taxon>
    </lineage>
</organism>
<accession>A0A2S9KE76</accession>
<keyword evidence="2" id="KW-1185">Reference proteome</keyword>
<protein>
    <submittedName>
        <fullName evidence="1">Uncharacterized protein</fullName>
    </submittedName>
</protein>
<reference evidence="1 2" key="1">
    <citation type="submission" date="2018-03" db="EMBL/GenBank/DDBJ databases">
        <title>Comparative genomics illustrates the genes involved in a hyperalkaliphilic mechanisms of Serpentinomonas isolated from highly-alkaline calcium-rich serpentinized springs.</title>
        <authorList>
            <person name="Suzuki S."/>
            <person name="Ishii S."/>
            <person name="Walworth N."/>
            <person name="Bird L."/>
            <person name="Kuenen J.G."/>
            <person name="Nealson K.H."/>
        </authorList>
    </citation>
    <scope>NUCLEOTIDE SEQUENCE [LARGE SCALE GENOMIC DNA]</scope>
    <source>
        <strain evidence="1 2">83</strain>
    </source>
</reference>
<gene>
    <name evidence="1" type="ORF">C6P61_09620</name>
</gene>
<dbReference type="RefSeq" id="WP_105729709.1">
    <property type="nucleotide sequence ID" value="NZ_PVLR01000024.1"/>
</dbReference>
<comment type="caution">
    <text evidence="1">The sequence shown here is derived from an EMBL/GenBank/DDBJ whole genome shotgun (WGS) entry which is preliminary data.</text>
</comment>
<name>A0A2S9KE76_9BURK</name>
<evidence type="ECO:0000313" key="1">
    <source>
        <dbReference type="EMBL" id="PRD68750.1"/>
    </source>
</evidence>
<evidence type="ECO:0000313" key="2">
    <source>
        <dbReference type="Proteomes" id="UP000238326"/>
    </source>
</evidence>
<sequence length="88" mass="9468">MNRVYHRVNHLILVAAVTMGLLAVAALLDGPSDHEFEQAIAADLQDAIGQAGRDAPAVRLELARLEGDRIEAVPAAVLPRYAMLETQP</sequence>
<dbReference type="EMBL" id="PVLR01000024">
    <property type="protein sequence ID" value="PRD68750.1"/>
    <property type="molecule type" value="Genomic_DNA"/>
</dbReference>
<proteinExistence type="predicted"/>
<dbReference type="Proteomes" id="UP000238326">
    <property type="component" value="Unassembled WGS sequence"/>
</dbReference>